<reference evidence="4 5" key="1">
    <citation type="journal article" date="2010" name="PLoS ONE">
        <title>The genome sequence of the rumen methanogen Methanobrevibacter ruminantium reveals new possibilities for controlling ruminant methane emissions.</title>
        <authorList>
            <person name="Leahy S.C."/>
            <person name="Kelly W.J."/>
            <person name="Altermann E."/>
            <person name="Ronimus R.S."/>
            <person name="Yeoman C.J."/>
            <person name="Pacheco D.M."/>
            <person name="Li D."/>
            <person name="Kong Z."/>
            <person name="McTavish S."/>
            <person name="Sang C."/>
            <person name="Lambie S.C."/>
            <person name="Janssen P.H."/>
            <person name="Dey D."/>
            <person name="Attwood G.T."/>
        </authorList>
    </citation>
    <scope>NUCLEOTIDE SEQUENCE [LARGE SCALE GENOMIC DNA]</scope>
    <source>
        <strain evidence="5">ATCC 35063 / DSM 1093 / JCM 13430 / OCM 146 / M1</strain>
    </source>
</reference>
<dbReference type="Proteomes" id="UP000008680">
    <property type="component" value="Chromosome"/>
</dbReference>
<dbReference type="InterPro" id="IPR047589">
    <property type="entry name" value="DUF11_rpt"/>
</dbReference>
<proteinExistence type="predicted"/>
<feature type="region of interest" description="Disordered" evidence="1">
    <location>
        <begin position="32"/>
        <end position="92"/>
    </location>
</feature>
<protein>
    <submittedName>
        <fullName evidence="4">Adhesin-like protein</fullName>
    </submittedName>
</protein>
<evidence type="ECO:0000259" key="3">
    <source>
        <dbReference type="Pfam" id="PF01345"/>
    </source>
</evidence>
<keyword evidence="5" id="KW-1185">Reference proteome</keyword>
<evidence type="ECO:0000313" key="4">
    <source>
        <dbReference type="EMBL" id="ADC47226.1"/>
    </source>
</evidence>
<name>D3E3W5_METRM</name>
<keyword evidence="2" id="KW-0472">Membrane</keyword>
<accession>D3E3W5</accession>
<evidence type="ECO:0000313" key="5">
    <source>
        <dbReference type="Proteomes" id="UP000008680"/>
    </source>
</evidence>
<dbReference type="RefSeq" id="WP_012956175.1">
    <property type="nucleotide sequence ID" value="NC_013790.1"/>
</dbReference>
<dbReference type="InterPro" id="IPR001434">
    <property type="entry name" value="OmcB-like_DUF11"/>
</dbReference>
<dbReference type="Pfam" id="PF01345">
    <property type="entry name" value="DUF11"/>
    <property type="match status" value="1"/>
</dbReference>
<dbReference type="PANTHER" id="PTHR34819:SF3">
    <property type="entry name" value="CELL SURFACE PROTEIN"/>
    <property type="match status" value="1"/>
</dbReference>
<feature type="domain" description="DUF11" evidence="3">
    <location>
        <begin position="88"/>
        <end position="193"/>
    </location>
</feature>
<dbReference type="AlphaFoldDB" id="D3E3W5"/>
<dbReference type="PATRIC" id="fig|634498.28.peg.1382"/>
<feature type="compositionally biased region" description="Polar residues" evidence="1">
    <location>
        <begin position="61"/>
        <end position="81"/>
    </location>
</feature>
<keyword evidence="2" id="KW-0812">Transmembrane</keyword>
<dbReference type="EMBL" id="CP001719">
    <property type="protein sequence ID" value="ADC47226.1"/>
    <property type="molecule type" value="Genomic_DNA"/>
</dbReference>
<sequence length="244" mass="26958">MSIVSANDLNSIDDSIEADNLNSIEIEDIQVDSVESDDLEKSNIDEKVLSDGESDGDSGNETETLSSGDENNESDVSSNPNEGVATNLELDNDADKENVKIGELVTWTLEAKNYGPYDAENTQVYDELPEGLEYVSHTVTKGEFNPETGIWKIGDLKVGEKEYLKIVTKAVTTGEKVNKANLTSDTDIIDPDECYEEEEIDVEDDDDNHFEKVIHSKQLPRVGNPIFLLILSLLTVLGLNTRKK</sequence>
<dbReference type="eggNOG" id="arCOG07611">
    <property type="taxonomic scope" value="Archaea"/>
</dbReference>
<organism evidence="4 5">
    <name type="scientific">Methanobrevibacter ruminantium (strain ATCC 35063 / DSM 1093 / JCM 13430 / OCM 146 / M1)</name>
    <name type="common">Methanobacterium ruminantium</name>
    <dbReference type="NCBI Taxonomy" id="634498"/>
    <lineage>
        <taxon>Archaea</taxon>
        <taxon>Methanobacteriati</taxon>
        <taxon>Methanobacteriota</taxon>
        <taxon>Methanomada group</taxon>
        <taxon>Methanobacteria</taxon>
        <taxon>Methanobacteriales</taxon>
        <taxon>Methanobacteriaceae</taxon>
        <taxon>Methanobrevibacter</taxon>
    </lineage>
</organism>
<dbReference type="HOGENOM" id="CLU_1136072_0_0_2"/>
<dbReference type="GeneID" id="8771027"/>
<dbReference type="STRING" id="634498.mru_1376"/>
<dbReference type="Gene3D" id="2.60.40.740">
    <property type="match status" value="1"/>
</dbReference>
<dbReference type="InterPro" id="IPR051172">
    <property type="entry name" value="Chlamydia_OmcB"/>
</dbReference>
<feature type="transmembrane region" description="Helical" evidence="2">
    <location>
        <begin position="222"/>
        <end position="239"/>
    </location>
</feature>
<dbReference type="PANTHER" id="PTHR34819">
    <property type="entry name" value="LARGE CYSTEINE-RICH PERIPLASMIC PROTEIN OMCB"/>
    <property type="match status" value="1"/>
</dbReference>
<keyword evidence="2" id="KW-1133">Transmembrane helix</keyword>
<evidence type="ECO:0000256" key="1">
    <source>
        <dbReference type="SAM" id="MobiDB-lite"/>
    </source>
</evidence>
<dbReference type="KEGG" id="mru:mru_1376"/>
<feature type="compositionally biased region" description="Basic and acidic residues" evidence="1">
    <location>
        <begin position="39"/>
        <end position="50"/>
    </location>
</feature>
<dbReference type="OrthoDB" id="78410at2157"/>
<evidence type="ECO:0000256" key="2">
    <source>
        <dbReference type="SAM" id="Phobius"/>
    </source>
</evidence>
<gene>
    <name evidence="4" type="ordered locus">mru_1376</name>
</gene>
<dbReference type="NCBIfam" id="TIGR01451">
    <property type="entry name" value="B_ant_repeat"/>
    <property type="match status" value="1"/>
</dbReference>